<evidence type="ECO:0000259" key="3">
    <source>
        <dbReference type="Pfam" id="PF04836"/>
    </source>
</evidence>
<feature type="domain" description="Interferon-related developmental regulator C-terminal" evidence="3">
    <location>
        <begin position="373"/>
        <end position="426"/>
    </location>
</feature>
<evidence type="ECO:0000313" key="5">
    <source>
        <dbReference type="EMBL" id="CAH0555438.1"/>
    </source>
</evidence>
<accession>A0A9P0FHU6</accession>
<dbReference type="PANTHER" id="PTHR12354:SF1">
    <property type="entry name" value="INTERFERON-RELATED DEVELOPMENTAL REGULATOR 1"/>
    <property type="match status" value="1"/>
</dbReference>
<keyword evidence="6" id="KW-1185">Reference proteome</keyword>
<dbReference type="Proteomes" id="UP001154078">
    <property type="component" value="Chromosome 4"/>
</dbReference>
<organism evidence="5 6">
    <name type="scientific">Brassicogethes aeneus</name>
    <name type="common">Rape pollen beetle</name>
    <name type="synonym">Meligethes aeneus</name>
    <dbReference type="NCBI Taxonomy" id="1431903"/>
    <lineage>
        <taxon>Eukaryota</taxon>
        <taxon>Metazoa</taxon>
        <taxon>Ecdysozoa</taxon>
        <taxon>Arthropoda</taxon>
        <taxon>Hexapoda</taxon>
        <taxon>Insecta</taxon>
        <taxon>Pterygota</taxon>
        <taxon>Neoptera</taxon>
        <taxon>Endopterygota</taxon>
        <taxon>Coleoptera</taxon>
        <taxon>Polyphaga</taxon>
        <taxon>Cucujiformia</taxon>
        <taxon>Nitidulidae</taxon>
        <taxon>Meligethinae</taxon>
        <taxon>Brassicogethes</taxon>
    </lineage>
</organism>
<name>A0A9P0FHU6_BRAAE</name>
<dbReference type="SUPFAM" id="SSF48371">
    <property type="entry name" value="ARM repeat"/>
    <property type="match status" value="1"/>
</dbReference>
<proteinExistence type="inferred from homology"/>
<dbReference type="Pfam" id="PF04836">
    <property type="entry name" value="IFRD_C"/>
    <property type="match status" value="1"/>
</dbReference>
<dbReference type="InterPro" id="IPR006921">
    <property type="entry name" value="Interferon-rel_develop_reg_C"/>
</dbReference>
<feature type="region of interest" description="Disordered" evidence="2">
    <location>
        <begin position="1"/>
        <end position="47"/>
    </location>
</feature>
<evidence type="ECO:0008006" key="7">
    <source>
        <dbReference type="Google" id="ProtNLM"/>
    </source>
</evidence>
<dbReference type="InterPro" id="IPR011989">
    <property type="entry name" value="ARM-like"/>
</dbReference>
<feature type="compositionally biased region" description="Low complexity" evidence="2">
    <location>
        <begin position="28"/>
        <end position="45"/>
    </location>
</feature>
<dbReference type="Pfam" id="PF05004">
    <property type="entry name" value="IFRD"/>
    <property type="match status" value="1"/>
</dbReference>
<gene>
    <name evidence="5" type="ORF">MELIAE_LOCUS6809</name>
</gene>
<dbReference type="EMBL" id="OV121135">
    <property type="protein sequence ID" value="CAH0555438.1"/>
    <property type="molecule type" value="Genomic_DNA"/>
</dbReference>
<evidence type="ECO:0000259" key="4">
    <source>
        <dbReference type="Pfam" id="PF05004"/>
    </source>
</evidence>
<sequence>MPKGKRKGKSDRSRYDGSLQTSDDDSNNNDAMSVISNYSKSSESSEFGEDCAADQLEDKLMEVMDGLSDKSSKTRIDSFKMLSKALIKKFIPNFVKDRLFTISDSIERSLKKGSGSEKAAAADLTTQLCIQTGLFDECEDICKNFTPTFLVIAKDTSVSPTVRGKCCQALGNMAFLGGGEMGEVLTLMQQLETIFLGSYLKGDGAVPNITPEVATMHAAALSAWTLLFTLMSPGNISHMMNNSKTLASLDNLSGLLESAHLEVRMAAGEALAVIFELGRLEDEEFEDDFANDIADTLKKLATDSNKYRAKKDRKQQRASFRDILQFIEENSSSNVTIKFGKEEVTLDSWAKRKQYEELCKVLGPGINIHLTENDLLRDIFEIIGVPPGDDGLTHAQQQHERKIKKIQNAANFKARTINRAKNRDKRCDF</sequence>
<evidence type="ECO:0000256" key="1">
    <source>
        <dbReference type="ARBA" id="ARBA00008828"/>
    </source>
</evidence>
<dbReference type="OrthoDB" id="18978at2759"/>
<feature type="domain" description="Interferon-related developmental regulator N-terminal" evidence="4">
    <location>
        <begin position="32"/>
        <end position="328"/>
    </location>
</feature>
<reference evidence="5" key="1">
    <citation type="submission" date="2021-12" db="EMBL/GenBank/DDBJ databases">
        <authorList>
            <person name="King R."/>
        </authorList>
    </citation>
    <scope>NUCLEOTIDE SEQUENCE</scope>
</reference>
<dbReference type="InterPro" id="IPR016024">
    <property type="entry name" value="ARM-type_fold"/>
</dbReference>
<dbReference type="InterPro" id="IPR039777">
    <property type="entry name" value="IFRD"/>
</dbReference>
<dbReference type="Gene3D" id="1.25.10.10">
    <property type="entry name" value="Leucine-rich Repeat Variant"/>
    <property type="match status" value="1"/>
</dbReference>
<evidence type="ECO:0000256" key="2">
    <source>
        <dbReference type="SAM" id="MobiDB-lite"/>
    </source>
</evidence>
<evidence type="ECO:0000313" key="6">
    <source>
        <dbReference type="Proteomes" id="UP001154078"/>
    </source>
</evidence>
<dbReference type="PANTHER" id="PTHR12354">
    <property type="entry name" value="INTERFERON-RELATED DEVELOPMENTAL REGULATOR"/>
    <property type="match status" value="1"/>
</dbReference>
<protein>
    <recommendedName>
        <fullName evidence="7">Interferon-related developmental regulator 1</fullName>
    </recommendedName>
</protein>
<dbReference type="InterPro" id="IPR007701">
    <property type="entry name" value="Interferon-rel_develop_reg_N"/>
</dbReference>
<comment type="similarity">
    <text evidence="1">Belongs to the IFRD family.</text>
</comment>
<dbReference type="AlphaFoldDB" id="A0A9P0FHU6"/>